<gene>
    <name evidence="2" type="ORF">EV644_12076</name>
</gene>
<name>A0ABY2BB44_9ACTN</name>
<comment type="caution">
    <text evidence="2">The sequence shown here is derived from an EMBL/GenBank/DDBJ whole genome shotgun (WGS) entry which is preliminary data.</text>
</comment>
<protein>
    <submittedName>
        <fullName evidence="2">Uncharacterized protein</fullName>
    </submittedName>
</protein>
<dbReference type="EMBL" id="SLWM01000020">
    <property type="protein sequence ID" value="TCO14452.1"/>
    <property type="molecule type" value="Genomic_DNA"/>
</dbReference>
<keyword evidence="1" id="KW-0812">Transmembrane</keyword>
<proteinExistence type="predicted"/>
<evidence type="ECO:0000313" key="2">
    <source>
        <dbReference type="EMBL" id="TCO14452.1"/>
    </source>
</evidence>
<evidence type="ECO:0000256" key="1">
    <source>
        <dbReference type="SAM" id="Phobius"/>
    </source>
</evidence>
<accession>A0ABY2BB44</accession>
<feature type="transmembrane region" description="Helical" evidence="1">
    <location>
        <begin position="22"/>
        <end position="42"/>
    </location>
</feature>
<organism evidence="2 3">
    <name type="scientific">Kribbella orskensis</name>
    <dbReference type="NCBI Taxonomy" id="2512216"/>
    <lineage>
        <taxon>Bacteria</taxon>
        <taxon>Bacillati</taxon>
        <taxon>Actinomycetota</taxon>
        <taxon>Actinomycetes</taxon>
        <taxon>Propionibacteriales</taxon>
        <taxon>Kribbellaceae</taxon>
        <taxon>Kribbella</taxon>
    </lineage>
</organism>
<dbReference type="Proteomes" id="UP000295818">
    <property type="component" value="Unassembled WGS sequence"/>
</dbReference>
<keyword evidence="1" id="KW-1133">Transmembrane helix</keyword>
<keyword evidence="3" id="KW-1185">Reference proteome</keyword>
<evidence type="ECO:0000313" key="3">
    <source>
        <dbReference type="Proteomes" id="UP000295818"/>
    </source>
</evidence>
<dbReference type="RefSeq" id="WP_255511394.1">
    <property type="nucleotide sequence ID" value="NZ_SLWM01000020.1"/>
</dbReference>
<keyword evidence="1" id="KW-0472">Membrane</keyword>
<sequence>MAVEPYDPHPHKARRQRFDPEFVAIVRIIVVMAALSVLLYMLD</sequence>
<reference evidence="2 3" key="1">
    <citation type="journal article" date="2015" name="Stand. Genomic Sci.">
        <title>Genomic Encyclopedia of Bacterial and Archaeal Type Strains, Phase III: the genomes of soil and plant-associated and newly described type strains.</title>
        <authorList>
            <person name="Whitman W.B."/>
            <person name="Woyke T."/>
            <person name="Klenk H.P."/>
            <person name="Zhou Y."/>
            <person name="Lilburn T.G."/>
            <person name="Beck B.J."/>
            <person name="De Vos P."/>
            <person name="Vandamme P."/>
            <person name="Eisen J.A."/>
            <person name="Garrity G."/>
            <person name="Hugenholtz P."/>
            <person name="Kyrpides N.C."/>
        </authorList>
    </citation>
    <scope>NUCLEOTIDE SEQUENCE [LARGE SCALE GENOMIC DNA]</scope>
    <source>
        <strain evidence="2 3">VKM Ac-2538</strain>
    </source>
</reference>